<dbReference type="AlphaFoldDB" id="A0A1J5R6R7"/>
<dbReference type="CDD" id="cd01347">
    <property type="entry name" value="ligand_gated_channel"/>
    <property type="match status" value="1"/>
</dbReference>
<accession>A0A1J5R6R7</accession>
<dbReference type="EMBL" id="MLJW01000406">
    <property type="protein sequence ID" value="OIQ87743.1"/>
    <property type="molecule type" value="Genomic_DNA"/>
</dbReference>
<feature type="domain" description="TonB-dependent receptor-like beta-barrel" evidence="9">
    <location>
        <begin position="169"/>
        <end position="583"/>
    </location>
</feature>
<comment type="caution">
    <text evidence="11">The sequence shown here is derived from an EMBL/GenBank/DDBJ whole genome shotgun (WGS) entry which is preliminary data.</text>
</comment>
<dbReference type="Pfam" id="PF07715">
    <property type="entry name" value="Plug"/>
    <property type="match status" value="1"/>
</dbReference>
<proteinExistence type="predicted"/>
<keyword evidence="3" id="KW-0812">Transmembrane</keyword>
<name>A0A1J5R6R7_9ZZZZ</name>
<dbReference type="SUPFAM" id="SSF56935">
    <property type="entry name" value="Porins"/>
    <property type="match status" value="1"/>
</dbReference>
<dbReference type="PANTHER" id="PTHR30069:SF53">
    <property type="entry name" value="COLICIN I RECEPTOR-RELATED"/>
    <property type="match status" value="1"/>
</dbReference>
<evidence type="ECO:0000256" key="3">
    <source>
        <dbReference type="ARBA" id="ARBA00022692"/>
    </source>
</evidence>
<dbReference type="Gene3D" id="2.170.130.10">
    <property type="entry name" value="TonB-dependent receptor, plug domain"/>
    <property type="match status" value="1"/>
</dbReference>
<dbReference type="InterPro" id="IPR012910">
    <property type="entry name" value="Plug_dom"/>
</dbReference>
<dbReference type="PROSITE" id="PS52016">
    <property type="entry name" value="TONB_DEPENDENT_REC_3"/>
    <property type="match status" value="1"/>
</dbReference>
<dbReference type="PANTHER" id="PTHR30069">
    <property type="entry name" value="TONB-DEPENDENT OUTER MEMBRANE RECEPTOR"/>
    <property type="match status" value="1"/>
</dbReference>
<dbReference type="GO" id="GO:0009279">
    <property type="term" value="C:cell outer membrane"/>
    <property type="evidence" value="ECO:0007669"/>
    <property type="project" value="UniProtKB-SubCell"/>
</dbReference>
<keyword evidence="4" id="KW-0732">Signal</keyword>
<organism evidence="11">
    <name type="scientific">mine drainage metagenome</name>
    <dbReference type="NCBI Taxonomy" id="410659"/>
    <lineage>
        <taxon>unclassified sequences</taxon>
        <taxon>metagenomes</taxon>
        <taxon>ecological metagenomes</taxon>
    </lineage>
</organism>
<feature type="domain" description="TonB-dependent receptor plug" evidence="10">
    <location>
        <begin position="42"/>
        <end position="146"/>
    </location>
</feature>
<keyword evidence="7" id="KW-0472">Membrane</keyword>
<dbReference type="GO" id="GO:0006811">
    <property type="term" value="P:monoatomic ion transport"/>
    <property type="evidence" value="ECO:0007669"/>
    <property type="project" value="UniProtKB-KW"/>
</dbReference>
<dbReference type="Pfam" id="PF00593">
    <property type="entry name" value="TonB_dep_Rec_b-barrel"/>
    <property type="match status" value="1"/>
</dbReference>
<dbReference type="InterPro" id="IPR036942">
    <property type="entry name" value="Beta-barrel_TonB_sf"/>
</dbReference>
<evidence type="ECO:0000259" key="9">
    <source>
        <dbReference type="Pfam" id="PF00593"/>
    </source>
</evidence>
<evidence type="ECO:0000313" key="11">
    <source>
        <dbReference type="EMBL" id="OIQ87743.1"/>
    </source>
</evidence>
<evidence type="ECO:0000256" key="6">
    <source>
        <dbReference type="ARBA" id="ARBA00023077"/>
    </source>
</evidence>
<keyword evidence="5" id="KW-0406">Ion transport</keyword>
<evidence type="ECO:0000256" key="8">
    <source>
        <dbReference type="ARBA" id="ARBA00023237"/>
    </source>
</evidence>
<reference evidence="11" key="1">
    <citation type="submission" date="2016-10" db="EMBL/GenBank/DDBJ databases">
        <title>Sequence of Gallionella enrichment culture.</title>
        <authorList>
            <person name="Poehlein A."/>
            <person name="Muehling M."/>
            <person name="Daniel R."/>
        </authorList>
    </citation>
    <scope>NUCLEOTIDE SEQUENCE</scope>
</reference>
<keyword evidence="8" id="KW-0998">Cell outer membrane</keyword>
<sequence>MKKSTIASLISLAFTSPAFAAENINLDDVVVTASRVSQSRDSVLGDVTVINQEEIERAGAGSITDLLQSQPGVQINTSGGAGKASNIFLRGTNADHLIVLVDGLRINSATLGTTSFENIPLSQIEKIEILRGPASSLYGADAIGGVIQIFTKKGEAGKPLIHAAAGFGSYNTKTAEAGFSAGAENTRYGININSFATAGFSAQRILATNTPIDKDNDGYRNLGIAAYIDHTFAPGHSLGLQYFASKGHSSFDGNNFDDFGNETLQSYALTSSNQFTDAWLSTLKLGKGIDDSDSHSNTGISLFKTDQLQYTWQNDIKLPVGTLTLAYDRLEQKVSGSTNYTVKARDNNGYLASYLAEIGKHAFQFSLRNDENSQYGGHTTGGIGYGYRITPEWRIATNYGTAFKAPTFNQLYYPGFGNANLIPEQSKNVEASVKYATDSRHAGITIFDNKISNLIAFSGPATAGCTLSGFCPVNVGQVEIVGATFDGGWNISDNLTLNGNLTIQSPRDDKTEMLLIRRGNRYGALSLLHAIGNFQWGAEVTGASVRYNNATNTKRMGGYTLLNLTANYRINPEWKLEARANNVLDKDYVLSYTGNSATSNPYNTAGANVFVGLRYQMQP</sequence>
<dbReference type="Gene3D" id="2.40.170.20">
    <property type="entry name" value="TonB-dependent receptor, beta-barrel domain"/>
    <property type="match status" value="1"/>
</dbReference>
<evidence type="ECO:0000256" key="2">
    <source>
        <dbReference type="ARBA" id="ARBA00022448"/>
    </source>
</evidence>
<keyword evidence="6" id="KW-0798">TonB box</keyword>
<gene>
    <name evidence="11" type="primary">btuB_26</name>
    <name evidence="11" type="ORF">GALL_303900</name>
</gene>
<dbReference type="InterPro" id="IPR039426">
    <property type="entry name" value="TonB-dep_rcpt-like"/>
</dbReference>
<dbReference type="InterPro" id="IPR037066">
    <property type="entry name" value="Plug_dom_sf"/>
</dbReference>
<keyword evidence="2" id="KW-0813">Transport</keyword>
<dbReference type="GO" id="GO:0015889">
    <property type="term" value="P:cobalamin transport"/>
    <property type="evidence" value="ECO:0007669"/>
    <property type="project" value="TreeGrafter"/>
</dbReference>
<evidence type="ECO:0000256" key="1">
    <source>
        <dbReference type="ARBA" id="ARBA00004571"/>
    </source>
</evidence>
<protein>
    <submittedName>
        <fullName evidence="11">Vitamin B12 transporter BtuB</fullName>
    </submittedName>
</protein>
<evidence type="ECO:0000259" key="10">
    <source>
        <dbReference type="Pfam" id="PF07715"/>
    </source>
</evidence>
<evidence type="ECO:0000256" key="5">
    <source>
        <dbReference type="ARBA" id="ARBA00023065"/>
    </source>
</evidence>
<dbReference type="InterPro" id="IPR000531">
    <property type="entry name" value="Beta-barrel_TonB"/>
</dbReference>
<comment type="subcellular location">
    <subcellularLocation>
        <location evidence="1">Cell outer membrane</location>
        <topology evidence="1">Multi-pass membrane protein</topology>
    </subcellularLocation>
</comment>
<evidence type="ECO:0000256" key="4">
    <source>
        <dbReference type="ARBA" id="ARBA00022729"/>
    </source>
</evidence>
<evidence type="ECO:0000256" key="7">
    <source>
        <dbReference type="ARBA" id="ARBA00023136"/>
    </source>
</evidence>